<dbReference type="RefSeq" id="WP_083496337.1">
    <property type="nucleotide sequence ID" value="NZ_KQ758903.1"/>
</dbReference>
<dbReference type="CDD" id="cd09631">
    <property type="entry name" value="DOMON_DOH"/>
    <property type="match status" value="1"/>
</dbReference>
<dbReference type="AlphaFoldDB" id="A0A0W0GH54"/>
<accession>A0A0W0GH54</accession>
<feature type="chain" id="PRO_5006902656" evidence="1">
    <location>
        <begin position="28"/>
        <end position="210"/>
    </location>
</feature>
<dbReference type="GO" id="GO:0042420">
    <property type="term" value="P:dopamine catabolic process"/>
    <property type="evidence" value="ECO:0007669"/>
    <property type="project" value="TreeGrafter"/>
</dbReference>
<keyword evidence="4" id="KW-1185">Reference proteome</keyword>
<evidence type="ECO:0000313" key="3">
    <source>
        <dbReference type="EMBL" id="KTB47883.1"/>
    </source>
</evidence>
<gene>
    <name evidence="3" type="ORF">DEALK_07280</name>
</gene>
<sequence>MNRIRIDKTRAKFAVTLILLLGVFASACGGGSPNPTTSNPTPTSTTPTGGIMDFPSGSYANTRLLAGDNFRISWTNTDDTISIGIKGKTGGWIAIALSPTLSKGGADLIIGAVTGGQVTLIDSYSPGYSGGHPRDASSGGTDDLYDIRGSESGGVTTIEFKRKINTLDSRDVAFQHGSNPFLFAMGPDDTMASEHSLVGAGEIIIVLTHP</sequence>
<dbReference type="SMART" id="SM00664">
    <property type="entry name" value="DoH"/>
    <property type="match status" value="1"/>
</dbReference>
<dbReference type="InterPro" id="IPR005018">
    <property type="entry name" value="DOMON_domain"/>
</dbReference>
<dbReference type="GO" id="GO:0042421">
    <property type="term" value="P:norepinephrine biosynthetic process"/>
    <property type="evidence" value="ECO:0007669"/>
    <property type="project" value="TreeGrafter"/>
</dbReference>
<name>A0A0W0GH54_9CHLR</name>
<dbReference type="GO" id="GO:0004500">
    <property type="term" value="F:dopamine beta-monooxygenase activity"/>
    <property type="evidence" value="ECO:0007669"/>
    <property type="project" value="InterPro"/>
</dbReference>
<dbReference type="InterPro" id="IPR000945">
    <property type="entry name" value="DBH-like"/>
</dbReference>
<dbReference type="PANTHER" id="PTHR10157">
    <property type="entry name" value="DOPAMINE BETA HYDROXYLASE RELATED"/>
    <property type="match status" value="1"/>
</dbReference>
<feature type="domain" description="DOMON" evidence="2">
    <location>
        <begin position="68"/>
        <end position="186"/>
    </location>
</feature>
<keyword evidence="1" id="KW-0732">Signal</keyword>
<dbReference type="PROSITE" id="PS50836">
    <property type="entry name" value="DOMON"/>
    <property type="match status" value="1"/>
</dbReference>
<dbReference type="GO" id="GO:0006589">
    <property type="term" value="P:octopamine biosynthetic process"/>
    <property type="evidence" value="ECO:0007669"/>
    <property type="project" value="TreeGrafter"/>
</dbReference>
<organism evidence="3 4">
    <name type="scientific">Dehalogenimonas alkenigignens</name>
    <dbReference type="NCBI Taxonomy" id="1217799"/>
    <lineage>
        <taxon>Bacteria</taxon>
        <taxon>Bacillati</taxon>
        <taxon>Chloroflexota</taxon>
        <taxon>Dehalococcoidia</taxon>
        <taxon>Dehalococcoidales</taxon>
        <taxon>Dehalococcoidaceae</taxon>
        <taxon>Dehalogenimonas</taxon>
    </lineage>
</organism>
<dbReference type="STRING" id="1217799.DEALK_07280"/>
<evidence type="ECO:0000256" key="1">
    <source>
        <dbReference type="SAM" id="SignalP"/>
    </source>
</evidence>
<feature type="signal peptide" evidence="1">
    <location>
        <begin position="1"/>
        <end position="27"/>
    </location>
</feature>
<dbReference type="PROSITE" id="PS51257">
    <property type="entry name" value="PROKAR_LIPOPROTEIN"/>
    <property type="match status" value="1"/>
</dbReference>
<comment type="caution">
    <text evidence="3">The sequence shown here is derived from an EMBL/GenBank/DDBJ whole genome shotgun (WGS) entry which is preliminary data.</text>
</comment>
<protein>
    <submittedName>
        <fullName evidence="3">DOMON domain</fullName>
    </submittedName>
</protein>
<evidence type="ECO:0000313" key="4">
    <source>
        <dbReference type="Proteomes" id="UP000053947"/>
    </source>
</evidence>
<dbReference type="OrthoDB" id="162514at2"/>
<dbReference type="EMBL" id="LFDV01000002">
    <property type="protein sequence ID" value="KTB47883.1"/>
    <property type="molecule type" value="Genomic_DNA"/>
</dbReference>
<reference evidence="3 4" key="1">
    <citation type="submission" date="2015-06" db="EMBL/GenBank/DDBJ databases">
        <title>Genome sequence of the organohalide-respiring Dehalogenimonas alkenigignens type strain (IP3-3T).</title>
        <authorList>
            <person name="Key T.A."/>
            <person name="Richmond D.P."/>
            <person name="Bowman K.S."/>
            <person name="Cho Y.-J."/>
            <person name="Chun J."/>
            <person name="da Costa M.S."/>
            <person name="Rainey F.A."/>
            <person name="Moe W.M."/>
        </authorList>
    </citation>
    <scope>NUCLEOTIDE SEQUENCE [LARGE SCALE GENOMIC DNA]</scope>
    <source>
        <strain evidence="3 4">IP3-3</strain>
    </source>
</reference>
<proteinExistence type="predicted"/>
<dbReference type="GO" id="GO:0030667">
    <property type="term" value="C:secretory granule membrane"/>
    <property type="evidence" value="ECO:0007669"/>
    <property type="project" value="TreeGrafter"/>
</dbReference>
<dbReference type="Pfam" id="PF03351">
    <property type="entry name" value="DOMON"/>
    <property type="match status" value="1"/>
</dbReference>
<dbReference type="Proteomes" id="UP000053947">
    <property type="component" value="Unassembled WGS sequence"/>
</dbReference>
<dbReference type="InterPro" id="IPR045266">
    <property type="entry name" value="DOH_DOMON"/>
</dbReference>
<dbReference type="PANTHER" id="PTHR10157:SF23">
    <property type="entry name" value="MOXD1 HOMOLOG 1"/>
    <property type="match status" value="1"/>
</dbReference>
<evidence type="ECO:0000259" key="2">
    <source>
        <dbReference type="PROSITE" id="PS50836"/>
    </source>
</evidence>
<dbReference type="GO" id="GO:0005615">
    <property type="term" value="C:extracellular space"/>
    <property type="evidence" value="ECO:0007669"/>
    <property type="project" value="TreeGrafter"/>
</dbReference>